<organism evidence="1 2">
    <name type="scientific">Stieleria magnilauensis</name>
    <dbReference type="NCBI Taxonomy" id="2527963"/>
    <lineage>
        <taxon>Bacteria</taxon>
        <taxon>Pseudomonadati</taxon>
        <taxon>Planctomycetota</taxon>
        <taxon>Planctomycetia</taxon>
        <taxon>Pirellulales</taxon>
        <taxon>Pirellulaceae</taxon>
        <taxon>Stieleria</taxon>
    </lineage>
</organism>
<keyword evidence="2" id="KW-1185">Reference proteome</keyword>
<sequence>MKIINRMHPTARLSGAGLLLAPALALGLVGCSVESGSDALTDRLANSPAVVDRYRGPTVRDFRIWRPYVAVNEFPIDPDEIRATAFAARLVAGDDPVMIMPLHPALQQPDPIVNPDAAQAARSGVTKIMFSEAFGASDAMRQLRQVIEFEEVGESDVDRWTHDLVAVSTGSLARGLRPLQFATATPGVGDTVWMATAVYAGASPSRVAHEATVIRIDGDGRMEYRFANSRLSLQATAGAPLLDDEGHVVGVHLAEPGDEDSTAEKPEGGVFGFGVSAAELLRVWGVEPVLVDRRTGNQQASSRKTPMRRNFS</sequence>
<protein>
    <recommendedName>
        <fullName evidence="3">Serine protease</fullName>
    </recommendedName>
</protein>
<dbReference type="EMBL" id="CP036432">
    <property type="protein sequence ID" value="QDV87933.1"/>
    <property type="molecule type" value="Genomic_DNA"/>
</dbReference>
<reference evidence="1 2" key="1">
    <citation type="submission" date="2019-02" db="EMBL/GenBank/DDBJ databases">
        <title>Deep-cultivation of Planctomycetes and their phenomic and genomic characterization uncovers novel biology.</title>
        <authorList>
            <person name="Wiegand S."/>
            <person name="Jogler M."/>
            <person name="Boedeker C."/>
            <person name="Pinto D."/>
            <person name="Vollmers J."/>
            <person name="Rivas-Marin E."/>
            <person name="Kohn T."/>
            <person name="Peeters S.H."/>
            <person name="Heuer A."/>
            <person name="Rast P."/>
            <person name="Oberbeckmann S."/>
            <person name="Bunk B."/>
            <person name="Jeske O."/>
            <person name="Meyerdierks A."/>
            <person name="Storesund J.E."/>
            <person name="Kallscheuer N."/>
            <person name="Luecker S."/>
            <person name="Lage O.M."/>
            <person name="Pohl T."/>
            <person name="Merkel B.J."/>
            <person name="Hornburger P."/>
            <person name="Mueller R.-W."/>
            <person name="Bruemmer F."/>
            <person name="Labrenz M."/>
            <person name="Spormann A.M."/>
            <person name="Op den Camp H."/>
            <person name="Overmann J."/>
            <person name="Amann R."/>
            <person name="Jetten M.S.M."/>
            <person name="Mascher T."/>
            <person name="Medema M.H."/>
            <person name="Devos D.P."/>
            <person name="Kaster A.-K."/>
            <person name="Ovreas L."/>
            <person name="Rohde M."/>
            <person name="Galperin M.Y."/>
            <person name="Jogler C."/>
        </authorList>
    </citation>
    <scope>NUCLEOTIDE SEQUENCE [LARGE SCALE GENOMIC DNA]</scope>
    <source>
        <strain evidence="1 2">TBK1r</strain>
    </source>
</reference>
<dbReference type="SUPFAM" id="SSF50494">
    <property type="entry name" value="Trypsin-like serine proteases"/>
    <property type="match status" value="1"/>
</dbReference>
<evidence type="ECO:0008006" key="3">
    <source>
        <dbReference type="Google" id="ProtNLM"/>
    </source>
</evidence>
<dbReference type="RefSeq" id="WP_145219887.1">
    <property type="nucleotide sequence ID" value="NZ_CP036432.1"/>
</dbReference>
<gene>
    <name evidence="1" type="ORF">TBK1r_69650</name>
</gene>
<evidence type="ECO:0000313" key="2">
    <source>
        <dbReference type="Proteomes" id="UP000318081"/>
    </source>
</evidence>
<dbReference type="Proteomes" id="UP000318081">
    <property type="component" value="Chromosome"/>
</dbReference>
<accession>A0ABX5Y0Y5</accession>
<evidence type="ECO:0000313" key="1">
    <source>
        <dbReference type="EMBL" id="QDV87933.1"/>
    </source>
</evidence>
<dbReference type="PROSITE" id="PS51257">
    <property type="entry name" value="PROKAR_LIPOPROTEIN"/>
    <property type="match status" value="1"/>
</dbReference>
<proteinExistence type="predicted"/>
<name>A0ABX5Y0Y5_9BACT</name>
<dbReference type="InterPro" id="IPR009003">
    <property type="entry name" value="Peptidase_S1_PA"/>
</dbReference>